<feature type="domain" description="DNA-binding transcriptional repressor CapW C-terminal dimerisation" evidence="2">
    <location>
        <begin position="213"/>
        <end position="281"/>
    </location>
</feature>
<dbReference type="Pfam" id="PF26109">
    <property type="entry name" value="WHD_BrxR"/>
    <property type="match status" value="1"/>
</dbReference>
<name>E6QU34_9ZZZZ</name>
<dbReference type="Pfam" id="PF26107">
    <property type="entry name" value="BrxR_CTD"/>
    <property type="match status" value="1"/>
</dbReference>
<dbReference type="InterPro" id="IPR059019">
    <property type="entry name" value="WHD_CapW"/>
</dbReference>
<feature type="domain" description="DNA-binding transcriptional repressor CapW winged helix-turn-helix" evidence="3">
    <location>
        <begin position="12"/>
        <end position="93"/>
    </location>
</feature>
<dbReference type="EMBL" id="CABR01000103">
    <property type="protein sequence ID" value="CBI10756.1"/>
    <property type="molecule type" value="Genomic_DNA"/>
</dbReference>
<protein>
    <submittedName>
        <fullName evidence="4">Uncharacterized protein</fullName>
    </submittedName>
</protein>
<feature type="domain" description="WYL" evidence="1">
    <location>
        <begin position="126"/>
        <end position="191"/>
    </location>
</feature>
<dbReference type="PROSITE" id="PS52050">
    <property type="entry name" value="WYL"/>
    <property type="match status" value="1"/>
</dbReference>
<dbReference type="PANTHER" id="PTHR34580:SF3">
    <property type="entry name" value="PROTEIN PAFB"/>
    <property type="match status" value="1"/>
</dbReference>
<evidence type="ECO:0000259" key="1">
    <source>
        <dbReference type="Pfam" id="PF13280"/>
    </source>
</evidence>
<reference evidence="4" key="1">
    <citation type="submission" date="2009-10" db="EMBL/GenBank/DDBJ databases">
        <title>Diversity of trophic interactions inside an arsenic-rich microbial ecosystem.</title>
        <authorList>
            <person name="Bertin P.N."/>
            <person name="Heinrich-Salmeron A."/>
            <person name="Pelletier E."/>
            <person name="Goulhen-Chollet F."/>
            <person name="Arsene-Ploetze F."/>
            <person name="Gallien S."/>
            <person name="Calteau A."/>
            <person name="Vallenet D."/>
            <person name="Casiot C."/>
            <person name="Chane-Woon-Ming B."/>
            <person name="Giloteaux L."/>
            <person name="Barakat M."/>
            <person name="Bonnefoy V."/>
            <person name="Bruneel O."/>
            <person name="Chandler M."/>
            <person name="Cleiss J."/>
            <person name="Duran R."/>
            <person name="Elbaz-Poulichet F."/>
            <person name="Fonknechten N."/>
            <person name="Lauga B."/>
            <person name="Mornico D."/>
            <person name="Ortet P."/>
            <person name="Schaeffer C."/>
            <person name="Siguier P."/>
            <person name="Alexander Thil Smith A."/>
            <person name="Van Dorsselaer A."/>
            <person name="Weissenbach J."/>
            <person name="Medigue C."/>
            <person name="Le Paslier D."/>
        </authorList>
    </citation>
    <scope>NUCLEOTIDE SEQUENCE</scope>
</reference>
<dbReference type="Pfam" id="PF13280">
    <property type="entry name" value="WYL"/>
    <property type="match status" value="1"/>
</dbReference>
<comment type="caution">
    <text evidence="4">The sequence shown here is derived from an EMBL/GenBank/DDBJ whole genome shotgun (WGS) entry which is preliminary data.</text>
</comment>
<dbReference type="PANTHER" id="PTHR34580">
    <property type="match status" value="1"/>
</dbReference>
<evidence type="ECO:0000259" key="3">
    <source>
        <dbReference type="Pfam" id="PF26109"/>
    </source>
</evidence>
<dbReference type="InterPro" id="IPR026881">
    <property type="entry name" value="WYL_dom"/>
</dbReference>
<dbReference type="InterPro" id="IPR016634">
    <property type="entry name" value="CapW-like"/>
</dbReference>
<accession>E6QU34</accession>
<dbReference type="InterPro" id="IPR051534">
    <property type="entry name" value="CBASS_pafABC_assoc_protein"/>
</dbReference>
<dbReference type="AlphaFoldDB" id="E6QU34"/>
<proteinExistence type="predicted"/>
<evidence type="ECO:0000259" key="2">
    <source>
        <dbReference type="Pfam" id="PF26107"/>
    </source>
</evidence>
<organism evidence="4">
    <name type="scientific">mine drainage metagenome</name>
    <dbReference type="NCBI Taxonomy" id="410659"/>
    <lineage>
        <taxon>unclassified sequences</taxon>
        <taxon>metagenomes</taxon>
        <taxon>ecological metagenomes</taxon>
    </lineage>
</organism>
<dbReference type="PIRSF" id="PIRSF015558">
    <property type="entry name" value="Txn_reg_DeoR_prd"/>
    <property type="match status" value="1"/>
</dbReference>
<dbReference type="InterPro" id="IPR059020">
    <property type="entry name" value="CapW_CTD"/>
</dbReference>
<sequence length="289" mass="33134">MDVSDLNQLKWDVRQRLILLETTLLMVGWIRIQAIMATFGISRAQASKDFQYYQIARPNNLRYNKSAKYYEVGDGFVPLLLTGKTSELLSVFHTPHTPNPPVLSLSAYQPNAAAISPLDREIDLDVFRLISCAAYNHQKIKVCYQSLTQAEPQDRILSPHTLVFSGYRWHIRAYSDHHQQYRDFVLARIKDTPKLINETSISDSGDINWHTEVPIIIGVHPDLPDNHKQVIAEDYGMTNNQIVVNIKGALVNYFLKLMHLEPSRAHPEPKIQQIVVVNQDVVKPWVWGE</sequence>
<gene>
    <name evidence="4" type="ORF">CARN7_1551</name>
</gene>
<evidence type="ECO:0000313" key="4">
    <source>
        <dbReference type="EMBL" id="CBI10756.1"/>
    </source>
</evidence>